<dbReference type="InterPro" id="IPR036047">
    <property type="entry name" value="F-box-like_dom_sf"/>
</dbReference>
<dbReference type="EMBL" id="CAMGYJ010000010">
    <property type="protein sequence ID" value="CAI0551328.1"/>
    <property type="molecule type" value="Genomic_DNA"/>
</dbReference>
<gene>
    <name evidence="2" type="ORF">LITE_LOCUS45917</name>
</gene>
<evidence type="ECO:0000259" key="1">
    <source>
        <dbReference type="Pfam" id="PF00646"/>
    </source>
</evidence>
<proteinExistence type="predicted"/>
<accession>A0AAV0R4Q4</accession>
<feature type="domain" description="F-box" evidence="1">
    <location>
        <begin position="16"/>
        <end position="53"/>
    </location>
</feature>
<name>A0AAV0R4Q4_9ROSI</name>
<organism evidence="2 3">
    <name type="scientific">Linum tenue</name>
    <dbReference type="NCBI Taxonomy" id="586396"/>
    <lineage>
        <taxon>Eukaryota</taxon>
        <taxon>Viridiplantae</taxon>
        <taxon>Streptophyta</taxon>
        <taxon>Embryophyta</taxon>
        <taxon>Tracheophyta</taxon>
        <taxon>Spermatophyta</taxon>
        <taxon>Magnoliopsida</taxon>
        <taxon>eudicotyledons</taxon>
        <taxon>Gunneridae</taxon>
        <taxon>Pentapetalae</taxon>
        <taxon>rosids</taxon>
        <taxon>fabids</taxon>
        <taxon>Malpighiales</taxon>
        <taxon>Linaceae</taxon>
        <taxon>Linum</taxon>
    </lineage>
</organism>
<dbReference type="SUPFAM" id="SSF81383">
    <property type="entry name" value="F-box domain"/>
    <property type="match status" value="1"/>
</dbReference>
<keyword evidence="3" id="KW-1185">Reference proteome</keyword>
<dbReference type="AlphaFoldDB" id="A0AAV0R4Q4"/>
<protein>
    <recommendedName>
        <fullName evidence="1">F-box domain-containing protein</fullName>
    </recommendedName>
</protein>
<evidence type="ECO:0000313" key="2">
    <source>
        <dbReference type="EMBL" id="CAI0551328.1"/>
    </source>
</evidence>
<comment type="caution">
    <text evidence="2">The sequence shown here is derived from an EMBL/GenBank/DDBJ whole genome shotgun (WGS) entry which is preliminary data.</text>
</comment>
<dbReference type="Gene3D" id="1.20.1280.50">
    <property type="match status" value="1"/>
</dbReference>
<dbReference type="Pfam" id="PF00646">
    <property type="entry name" value="F-box"/>
    <property type="match status" value="1"/>
</dbReference>
<reference evidence="2" key="1">
    <citation type="submission" date="2022-08" db="EMBL/GenBank/DDBJ databases">
        <authorList>
            <person name="Gutierrez-Valencia J."/>
        </authorList>
    </citation>
    <scope>NUCLEOTIDE SEQUENCE</scope>
</reference>
<sequence>MLSSSGTGGVGEDGCWYDIPIVLLCDIQSRLFVVDRCNFGHACKTWRSSLSSPTTFYNEHRLEKVLEIHRLPILVHIGNNSSEQVNFLDPITNSANTLPLPPGSIGTGAMVRCPNRTTGGCLYPKAVLVGKSSSSTLSPRKGSGCLT</sequence>
<dbReference type="Proteomes" id="UP001154282">
    <property type="component" value="Unassembled WGS sequence"/>
</dbReference>
<dbReference type="InterPro" id="IPR001810">
    <property type="entry name" value="F-box_dom"/>
</dbReference>
<evidence type="ECO:0000313" key="3">
    <source>
        <dbReference type="Proteomes" id="UP001154282"/>
    </source>
</evidence>